<reference evidence="1 2" key="1">
    <citation type="journal article" date="2019" name="Sci. Rep.">
        <title>Orb-weaving spider Araneus ventricosus genome elucidates the spidroin gene catalogue.</title>
        <authorList>
            <person name="Kono N."/>
            <person name="Nakamura H."/>
            <person name="Ohtoshi R."/>
            <person name="Moran D.A.P."/>
            <person name="Shinohara A."/>
            <person name="Yoshida Y."/>
            <person name="Fujiwara M."/>
            <person name="Mori M."/>
            <person name="Tomita M."/>
            <person name="Arakawa K."/>
        </authorList>
    </citation>
    <scope>NUCLEOTIDE SEQUENCE [LARGE SCALE GENOMIC DNA]</scope>
</reference>
<protein>
    <submittedName>
        <fullName evidence="1">Uncharacterized protein</fullName>
    </submittedName>
</protein>
<organism evidence="1 2">
    <name type="scientific">Araneus ventricosus</name>
    <name type="common">Orbweaver spider</name>
    <name type="synonym">Epeira ventricosa</name>
    <dbReference type="NCBI Taxonomy" id="182803"/>
    <lineage>
        <taxon>Eukaryota</taxon>
        <taxon>Metazoa</taxon>
        <taxon>Ecdysozoa</taxon>
        <taxon>Arthropoda</taxon>
        <taxon>Chelicerata</taxon>
        <taxon>Arachnida</taxon>
        <taxon>Araneae</taxon>
        <taxon>Araneomorphae</taxon>
        <taxon>Entelegynae</taxon>
        <taxon>Araneoidea</taxon>
        <taxon>Araneidae</taxon>
        <taxon>Araneus</taxon>
    </lineage>
</organism>
<dbReference type="OrthoDB" id="10400312at2759"/>
<dbReference type="AlphaFoldDB" id="A0A4Y2VTV2"/>
<gene>
    <name evidence="1" type="ORF">AVEN_71781_1</name>
</gene>
<dbReference type="SUPFAM" id="SSF101576">
    <property type="entry name" value="Supernatant protein factor (SPF), C-terminal domain"/>
    <property type="match status" value="1"/>
</dbReference>
<name>A0A4Y2VTV2_ARAVE</name>
<evidence type="ECO:0000313" key="1">
    <source>
        <dbReference type="EMBL" id="GBO28833.1"/>
    </source>
</evidence>
<keyword evidence="2" id="KW-1185">Reference proteome</keyword>
<dbReference type="EMBL" id="BGPR01051927">
    <property type="protein sequence ID" value="GBO28833.1"/>
    <property type="molecule type" value="Genomic_DNA"/>
</dbReference>
<sequence>IIVFDNSYSWLFEKEIYYKIRIVSPNENQSLESVDLQE</sequence>
<proteinExistence type="predicted"/>
<accession>A0A4Y2VTV2</accession>
<dbReference type="InterPro" id="IPR036598">
    <property type="entry name" value="GOLD_dom_sf"/>
</dbReference>
<evidence type="ECO:0000313" key="2">
    <source>
        <dbReference type="Proteomes" id="UP000499080"/>
    </source>
</evidence>
<feature type="non-terminal residue" evidence="1">
    <location>
        <position position="1"/>
    </location>
</feature>
<comment type="caution">
    <text evidence="1">The sequence shown here is derived from an EMBL/GenBank/DDBJ whole genome shotgun (WGS) entry which is preliminary data.</text>
</comment>
<dbReference type="Proteomes" id="UP000499080">
    <property type="component" value="Unassembled WGS sequence"/>
</dbReference>
<dbReference type="Gene3D" id="2.60.120.680">
    <property type="entry name" value="GOLD domain"/>
    <property type="match status" value="1"/>
</dbReference>